<dbReference type="Proteomes" id="UP000229784">
    <property type="component" value="Unassembled WGS sequence"/>
</dbReference>
<protein>
    <recommendedName>
        <fullName evidence="10">CRISPR-associated endonuclease Cas1</fullName>
        <ecNumber evidence="10">3.1.-.-</ecNumber>
    </recommendedName>
</protein>
<comment type="cofactor">
    <cofactor evidence="10">
        <name>Mg(2+)</name>
        <dbReference type="ChEBI" id="CHEBI:18420"/>
    </cofactor>
    <cofactor evidence="10">
        <name>Mn(2+)</name>
        <dbReference type="ChEBI" id="CHEBI:29035"/>
    </cofactor>
</comment>
<evidence type="ECO:0000256" key="7">
    <source>
        <dbReference type="ARBA" id="ARBA00023125"/>
    </source>
</evidence>
<dbReference type="Gene3D" id="1.20.120.920">
    <property type="entry name" value="CRISPR-associated endonuclease Cas1, C-terminal domain"/>
    <property type="match status" value="1"/>
</dbReference>
<keyword evidence="3 10" id="KW-0255">Endonuclease</keyword>
<dbReference type="EMBL" id="PEXQ01000060">
    <property type="protein sequence ID" value="PIU14812.1"/>
    <property type="molecule type" value="Genomic_DNA"/>
</dbReference>
<accession>A0A2M6XU77</accession>
<keyword evidence="6 10" id="KW-0051">Antiviral defense</keyword>
<dbReference type="InterPro" id="IPR042211">
    <property type="entry name" value="CRISPR-assoc_Cas1_N"/>
</dbReference>
<comment type="caution">
    <text evidence="11">The sequence shown here is derived from an EMBL/GenBank/DDBJ whole genome shotgun (WGS) entry which is preliminary data.</text>
</comment>
<gene>
    <name evidence="10" type="primary">cas1</name>
    <name evidence="11" type="ORF">COT20_02405</name>
</gene>
<keyword evidence="7 10" id="KW-0238">DNA-binding</keyword>
<evidence type="ECO:0000256" key="9">
    <source>
        <dbReference type="ARBA" id="ARBA00038592"/>
    </source>
</evidence>
<dbReference type="NCBIfam" id="TIGR00287">
    <property type="entry name" value="cas1"/>
    <property type="match status" value="1"/>
</dbReference>
<feature type="binding site" evidence="10">
    <location>
        <position position="223"/>
    </location>
    <ligand>
        <name>Mn(2+)</name>
        <dbReference type="ChEBI" id="CHEBI:29035"/>
    </ligand>
</feature>
<dbReference type="GO" id="GO:0051607">
    <property type="term" value="P:defense response to virus"/>
    <property type="evidence" value="ECO:0007669"/>
    <property type="project" value="UniProtKB-UniRule"/>
</dbReference>
<feature type="binding site" evidence="10">
    <location>
        <position position="238"/>
    </location>
    <ligand>
        <name>Mn(2+)</name>
        <dbReference type="ChEBI" id="CHEBI:29035"/>
    </ligand>
</feature>
<keyword evidence="1 10" id="KW-0540">Nuclease</keyword>
<dbReference type="PANTHER" id="PTHR34353">
    <property type="entry name" value="CRISPR-ASSOCIATED ENDONUCLEASE CAS1 1"/>
    <property type="match status" value="1"/>
</dbReference>
<dbReference type="CDD" id="cd09634">
    <property type="entry name" value="Cas1_I-II-III"/>
    <property type="match status" value="1"/>
</dbReference>
<evidence type="ECO:0000313" key="11">
    <source>
        <dbReference type="EMBL" id="PIU14812.1"/>
    </source>
</evidence>
<evidence type="ECO:0000256" key="4">
    <source>
        <dbReference type="ARBA" id="ARBA00022801"/>
    </source>
</evidence>
<keyword evidence="2 10" id="KW-0479">Metal-binding</keyword>
<dbReference type="GO" id="GO:0016787">
    <property type="term" value="F:hydrolase activity"/>
    <property type="evidence" value="ECO:0007669"/>
    <property type="project" value="UniProtKB-KW"/>
</dbReference>
<reference evidence="12" key="1">
    <citation type="submission" date="2017-09" db="EMBL/GenBank/DDBJ databases">
        <title>Depth-based differentiation of microbial function through sediment-hosted aquifers and enrichment of novel symbionts in the deep terrestrial subsurface.</title>
        <authorList>
            <person name="Probst A.J."/>
            <person name="Ladd B."/>
            <person name="Jarett J.K."/>
            <person name="Geller-Mcgrath D.E."/>
            <person name="Sieber C.M.K."/>
            <person name="Emerson J.B."/>
            <person name="Anantharaman K."/>
            <person name="Thomas B.C."/>
            <person name="Malmstrom R."/>
            <person name="Stieglmeier M."/>
            <person name="Klingl A."/>
            <person name="Woyke T."/>
            <person name="Ryan C.M."/>
            <person name="Banfield J.F."/>
        </authorList>
    </citation>
    <scope>NUCLEOTIDE SEQUENCE [LARGE SCALE GENOMIC DNA]</scope>
</reference>
<dbReference type="EC" id="3.1.-.-" evidence="10"/>
<dbReference type="AlphaFoldDB" id="A0A2M6XU77"/>
<evidence type="ECO:0000256" key="8">
    <source>
        <dbReference type="ARBA" id="ARBA00023211"/>
    </source>
</evidence>
<dbReference type="Pfam" id="PF01867">
    <property type="entry name" value="Cas_Cas1"/>
    <property type="match status" value="1"/>
</dbReference>
<keyword evidence="5 10" id="KW-0460">Magnesium</keyword>
<dbReference type="HAMAP" id="MF_01470">
    <property type="entry name" value="Cas1"/>
    <property type="match status" value="1"/>
</dbReference>
<dbReference type="PANTHER" id="PTHR34353:SF2">
    <property type="entry name" value="CRISPR-ASSOCIATED ENDONUCLEASE CAS1 1"/>
    <property type="match status" value="1"/>
</dbReference>
<dbReference type="NCBIfam" id="TIGR04329">
    <property type="entry name" value="cas1_PREFRAN"/>
    <property type="match status" value="1"/>
</dbReference>
<evidence type="ECO:0000256" key="6">
    <source>
        <dbReference type="ARBA" id="ARBA00023118"/>
    </source>
</evidence>
<evidence type="ECO:0000256" key="10">
    <source>
        <dbReference type="HAMAP-Rule" id="MF_01470"/>
    </source>
</evidence>
<proteinExistence type="inferred from homology"/>
<comment type="similarity">
    <text evidence="10">Belongs to the CRISPR-associated endonuclease Cas1 family.</text>
</comment>
<dbReference type="InterPro" id="IPR002729">
    <property type="entry name" value="CRISPR-assoc_Cas1"/>
</dbReference>
<dbReference type="GO" id="GO:0043571">
    <property type="term" value="P:maintenance of CRISPR repeat elements"/>
    <property type="evidence" value="ECO:0007669"/>
    <property type="project" value="UniProtKB-UniRule"/>
</dbReference>
<keyword evidence="4 10" id="KW-0378">Hydrolase</keyword>
<dbReference type="InterPro" id="IPR050646">
    <property type="entry name" value="Cas1"/>
</dbReference>
<evidence type="ECO:0000256" key="3">
    <source>
        <dbReference type="ARBA" id="ARBA00022759"/>
    </source>
</evidence>
<evidence type="ECO:0000313" key="12">
    <source>
        <dbReference type="Proteomes" id="UP000229784"/>
    </source>
</evidence>
<dbReference type="GO" id="GO:0003677">
    <property type="term" value="F:DNA binding"/>
    <property type="evidence" value="ECO:0007669"/>
    <property type="project" value="UniProtKB-KW"/>
</dbReference>
<name>A0A2M6XU77_9BACT</name>
<dbReference type="GO" id="GO:0004520">
    <property type="term" value="F:DNA endonuclease activity"/>
    <property type="evidence" value="ECO:0007669"/>
    <property type="project" value="InterPro"/>
</dbReference>
<evidence type="ECO:0000256" key="2">
    <source>
        <dbReference type="ARBA" id="ARBA00022723"/>
    </source>
</evidence>
<evidence type="ECO:0000256" key="5">
    <source>
        <dbReference type="ARBA" id="ARBA00022842"/>
    </source>
</evidence>
<dbReference type="GO" id="GO:0046872">
    <property type="term" value="F:metal ion binding"/>
    <property type="evidence" value="ECO:0007669"/>
    <property type="project" value="UniProtKB-UniRule"/>
</dbReference>
<dbReference type="Gene3D" id="3.100.10.20">
    <property type="entry name" value="CRISPR-associated endonuclease Cas1, N-terminal domain"/>
    <property type="match status" value="1"/>
</dbReference>
<dbReference type="InterPro" id="IPR027617">
    <property type="entry name" value="Cas1_PREFRAN"/>
</dbReference>
<evidence type="ECO:0000256" key="1">
    <source>
        <dbReference type="ARBA" id="ARBA00022722"/>
    </source>
</evidence>
<sequence>MIYPPDFKEKSILFINSGDLNENKIKFGNDNIVFLKDGKIDNRVSCHKVFAVFIVGEISITSVLIKKCLNYGISLFLLDRDFKVYGSFGAKAEGNYLLRMKQYSFDKDLVFAKQIVKNKVFNQLRLLRKRKILPKEEYYISKKAIFAKIDVAKDNQELLGLEGSRQKDFYGLYFKDLGWYKRMPRTKVDEYNLLLDMGYTFLFNYCDSLLRLYGFDTYKGFYHKLFFQRKSLSCDIMEPFRCIIDHCLLKSFQLKQIDKKDFKIIKGRYFLDFQKNQKYAEIFLQAIGDCKEEIFKFIYGFYRAILKDSALLPVFKI</sequence>
<dbReference type="InterPro" id="IPR042206">
    <property type="entry name" value="CRISPR-assoc_Cas1_C"/>
</dbReference>
<organism evidence="11 12">
    <name type="scientific">bacterium (Candidatus Gribaldobacteria) CG08_land_8_20_14_0_20_39_15</name>
    <dbReference type="NCBI Taxonomy" id="2014273"/>
    <lineage>
        <taxon>Bacteria</taxon>
        <taxon>Candidatus Gribaldobacteria</taxon>
    </lineage>
</organism>
<comment type="function">
    <text evidence="10">CRISPR (clustered regularly interspaced short palindromic repeat), is an adaptive immune system that provides protection against mobile genetic elements (viruses, transposable elements and conjugative plasmids). CRISPR clusters contain spacers, sequences complementary to antecedent mobile elements, and target invading nucleic acids. CRISPR clusters are transcribed and processed into CRISPR RNA (crRNA). Acts as a dsDNA endonuclease. Involved in the integration of spacer DNA into the CRISPR cassette.</text>
</comment>
<comment type="subunit">
    <text evidence="9 10">Homodimer, forms a heterotetramer with a Cas2 homodimer.</text>
</comment>
<feature type="binding site" evidence="10">
    <location>
        <position position="162"/>
    </location>
    <ligand>
        <name>Mn(2+)</name>
        <dbReference type="ChEBI" id="CHEBI:29035"/>
    </ligand>
</feature>
<keyword evidence="8 10" id="KW-0464">Manganese</keyword>